<comment type="subcellular location">
    <subcellularLocation>
        <location evidence="1">Cell membrane</location>
        <topology evidence="1">Multi-pass membrane protein</topology>
    </subcellularLocation>
</comment>
<evidence type="ECO:0000256" key="1">
    <source>
        <dbReference type="ARBA" id="ARBA00004651"/>
    </source>
</evidence>
<accession>A0ABT9W2V2</accession>
<evidence type="ECO:0000256" key="6">
    <source>
        <dbReference type="ARBA" id="ARBA00023136"/>
    </source>
</evidence>
<feature type="transmembrane region" description="Helical" evidence="7">
    <location>
        <begin position="340"/>
        <end position="359"/>
    </location>
</feature>
<dbReference type="PRINTS" id="PR01035">
    <property type="entry name" value="TCRTETA"/>
</dbReference>
<dbReference type="InterPro" id="IPR036259">
    <property type="entry name" value="MFS_trans_sf"/>
</dbReference>
<evidence type="ECO:0000313" key="10">
    <source>
        <dbReference type="Proteomes" id="UP001235840"/>
    </source>
</evidence>
<keyword evidence="3" id="KW-1003">Cell membrane</keyword>
<evidence type="ECO:0000256" key="2">
    <source>
        <dbReference type="ARBA" id="ARBA00022448"/>
    </source>
</evidence>
<reference evidence="9 10" key="1">
    <citation type="submission" date="2023-07" db="EMBL/GenBank/DDBJ databases">
        <title>Genomic Encyclopedia of Type Strains, Phase IV (KMG-IV): sequencing the most valuable type-strain genomes for metagenomic binning, comparative biology and taxonomic classification.</title>
        <authorList>
            <person name="Goeker M."/>
        </authorList>
    </citation>
    <scope>NUCLEOTIDE SEQUENCE [LARGE SCALE GENOMIC DNA]</scope>
    <source>
        <strain evidence="9 10">DSM 12751</strain>
    </source>
</reference>
<dbReference type="InterPro" id="IPR001958">
    <property type="entry name" value="Tet-R_TetA/multi-R_MdtG-like"/>
</dbReference>
<feature type="transmembrane region" description="Helical" evidence="7">
    <location>
        <begin position="47"/>
        <end position="66"/>
    </location>
</feature>
<dbReference type="Gene3D" id="1.20.1250.20">
    <property type="entry name" value="MFS general substrate transporter like domains"/>
    <property type="match status" value="2"/>
</dbReference>
<feature type="transmembrane region" description="Helical" evidence="7">
    <location>
        <begin position="282"/>
        <end position="301"/>
    </location>
</feature>
<keyword evidence="4 7" id="KW-0812">Transmembrane</keyword>
<feature type="transmembrane region" description="Helical" evidence="7">
    <location>
        <begin position="371"/>
        <end position="390"/>
    </location>
</feature>
<feature type="transmembrane region" description="Helical" evidence="7">
    <location>
        <begin position="244"/>
        <end position="261"/>
    </location>
</feature>
<protein>
    <submittedName>
        <fullName evidence="9">DHA1 family multidrug resistance protein-like MFS transporter</fullName>
    </submittedName>
</protein>
<dbReference type="InterPro" id="IPR011701">
    <property type="entry name" value="MFS"/>
</dbReference>
<dbReference type="PANTHER" id="PTHR43414:SF6">
    <property type="entry name" value="MULTIDRUG RESISTANCE PROTEIN MDTG"/>
    <property type="match status" value="1"/>
</dbReference>
<keyword evidence="5 7" id="KW-1133">Transmembrane helix</keyword>
<evidence type="ECO:0000313" key="9">
    <source>
        <dbReference type="EMBL" id="MDQ0167450.1"/>
    </source>
</evidence>
<dbReference type="SUPFAM" id="SSF103473">
    <property type="entry name" value="MFS general substrate transporter"/>
    <property type="match status" value="1"/>
</dbReference>
<organism evidence="9 10">
    <name type="scientific">Caldalkalibacillus horti</name>
    <dbReference type="NCBI Taxonomy" id="77523"/>
    <lineage>
        <taxon>Bacteria</taxon>
        <taxon>Bacillati</taxon>
        <taxon>Bacillota</taxon>
        <taxon>Bacilli</taxon>
        <taxon>Bacillales</taxon>
        <taxon>Bacillaceae</taxon>
        <taxon>Caldalkalibacillus</taxon>
    </lineage>
</organism>
<name>A0ABT9W2V2_9BACI</name>
<feature type="transmembrane region" description="Helical" evidence="7">
    <location>
        <begin position="134"/>
        <end position="154"/>
    </location>
</feature>
<keyword evidence="10" id="KW-1185">Reference proteome</keyword>
<dbReference type="EMBL" id="JAUSTY010000016">
    <property type="protein sequence ID" value="MDQ0167450.1"/>
    <property type="molecule type" value="Genomic_DNA"/>
</dbReference>
<evidence type="ECO:0000259" key="8">
    <source>
        <dbReference type="PROSITE" id="PS50850"/>
    </source>
</evidence>
<keyword evidence="2" id="KW-0813">Transport</keyword>
<dbReference type="RefSeq" id="WP_307396375.1">
    <property type="nucleotide sequence ID" value="NZ_BAAADK010000001.1"/>
</dbReference>
<dbReference type="Pfam" id="PF07690">
    <property type="entry name" value="MFS_1"/>
    <property type="match status" value="1"/>
</dbReference>
<feature type="domain" description="Major facilitator superfamily (MFS) profile" evidence="8">
    <location>
        <begin position="7"/>
        <end position="399"/>
    </location>
</feature>
<evidence type="ECO:0000256" key="4">
    <source>
        <dbReference type="ARBA" id="ARBA00022692"/>
    </source>
</evidence>
<dbReference type="Proteomes" id="UP001235840">
    <property type="component" value="Unassembled WGS sequence"/>
</dbReference>
<comment type="caution">
    <text evidence="9">The sequence shown here is derived from an EMBL/GenBank/DDBJ whole genome shotgun (WGS) entry which is preliminary data.</text>
</comment>
<evidence type="ECO:0000256" key="3">
    <source>
        <dbReference type="ARBA" id="ARBA00022475"/>
    </source>
</evidence>
<feature type="transmembrane region" description="Helical" evidence="7">
    <location>
        <begin position="78"/>
        <end position="97"/>
    </location>
</feature>
<feature type="transmembrane region" description="Helical" evidence="7">
    <location>
        <begin position="103"/>
        <end position="122"/>
    </location>
</feature>
<keyword evidence="6 7" id="KW-0472">Membrane</keyword>
<dbReference type="InterPro" id="IPR020846">
    <property type="entry name" value="MFS_dom"/>
</dbReference>
<evidence type="ECO:0000256" key="5">
    <source>
        <dbReference type="ARBA" id="ARBA00022989"/>
    </source>
</evidence>
<feature type="transmembrane region" description="Helical" evidence="7">
    <location>
        <begin position="166"/>
        <end position="185"/>
    </location>
</feature>
<proteinExistence type="predicted"/>
<feature type="transmembrane region" description="Helical" evidence="7">
    <location>
        <begin position="307"/>
        <end position="328"/>
    </location>
</feature>
<feature type="transmembrane region" description="Helical" evidence="7">
    <location>
        <begin position="213"/>
        <end position="238"/>
    </location>
</feature>
<dbReference type="PANTHER" id="PTHR43414">
    <property type="entry name" value="MULTIDRUG RESISTANCE PROTEIN MDTG"/>
    <property type="match status" value="1"/>
</dbReference>
<dbReference type="PROSITE" id="PS50850">
    <property type="entry name" value="MFS"/>
    <property type="match status" value="1"/>
</dbReference>
<gene>
    <name evidence="9" type="ORF">J2S11_003375</name>
</gene>
<sequence>MKNWKKNLWILCAGQFLFMASMSQIIPFLPLYLQELGLTDSAEISKWSGLIFGSQFLTALIFSPIWGKIADRYGRKMMLIRSGIGMAIVTILMGFATNHIHLLILRIINGTISGFIPAAIALTATNTPKERTGYAIGILQSSAVAGSICGPLIGGVMADIMGFRAIFMYTGIFVFLATLIVIFFVHEKFERKENEEKTSLVQDFKVIIARKPILSFFFIGTLIQLAMLGTMPLIPLFVQELTDSSQYLAFLAGLTGAVMGFTNMLASPQLGKLGDRHGAQHVLFYSLIAAALITLPQAFVLDLWQLIALRFLLGVTLGGMLPSLHTLVRHYAPKGMESRTYSYATSATFLGNFIGPIAAGQLAAQFGLRSIFISAFILLLLSACWVKYLLNVHFQQQAKEQIH</sequence>
<evidence type="ECO:0000256" key="7">
    <source>
        <dbReference type="SAM" id="Phobius"/>
    </source>
</evidence>